<keyword evidence="4" id="KW-0804">Transcription</keyword>
<dbReference type="InterPro" id="IPR011006">
    <property type="entry name" value="CheY-like_superfamily"/>
</dbReference>
<comment type="caution">
    <text evidence="5">Lacks conserved residue(s) required for the propagation of feature annotation.</text>
</comment>
<dbReference type="InterPro" id="IPR018060">
    <property type="entry name" value="HTH_AraC"/>
</dbReference>
<dbReference type="GO" id="GO:0003700">
    <property type="term" value="F:DNA-binding transcription factor activity"/>
    <property type="evidence" value="ECO:0007669"/>
    <property type="project" value="InterPro"/>
</dbReference>
<keyword evidence="6" id="KW-0812">Transmembrane</keyword>
<accession>A0A937F6G9</accession>
<dbReference type="Gene3D" id="1.10.10.60">
    <property type="entry name" value="Homeodomain-like"/>
    <property type="match status" value="1"/>
</dbReference>
<reference evidence="10" key="1">
    <citation type="submission" date="2021-01" db="EMBL/GenBank/DDBJ databases">
        <title>Fulvivirga kasyanovii gen. nov., sp nov., a novel member of the phylum Bacteroidetes isolated from seawater in a mussel farm.</title>
        <authorList>
            <person name="Zhao L.-H."/>
            <person name="Wang Z.-J."/>
        </authorList>
    </citation>
    <scope>NUCLEOTIDE SEQUENCE</scope>
    <source>
        <strain evidence="10">2943</strain>
    </source>
</reference>
<dbReference type="SMART" id="SM00342">
    <property type="entry name" value="HTH_ARAC"/>
    <property type="match status" value="1"/>
</dbReference>
<evidence type="ECO:0000313" key="10">
    <source>
        <dbReference type="EMBL" id="MBL3655144.1"/>
    </source>
</evidence>
<name>A0A937F6G9_9BACT</name>
<dbReference type="Pfam" id="PF07495">
    <property type="entry name" value="Y_Y_Y"/>
    <property type="match status" value="1"/>
</dbReference>
<keyword evidence="1" id="KW-0597">Phosphoprotein</keyword>
<dbReference type="PROSITE" id="PS00041">
    <property type="entry name" value="HTH_ARAC_FAMILY_1"/>
    <property type="match status" value="1"/>
</dbReference>
<dbReference type="GO" id="GO:0000155">
    <property type="term" value="F:phosphorelay sensor kinase activity"/>
    <property type="evidence" value="ECO:0007669"/>
    <property type="project" value="TreeGrafter"/>
</dbReference>
<evidence type="ECO:0000256" key="1">
    <source>
        <dbReference type="ARBA" id="ARBA00022553"/>
    </source>
</evidence>
<dbReference type="PRINTS" id="PR00032">
    <property type="entry name" value="HTHARAC"/>
</dbReference>
<gene>
    <name evidence="10" type="ORF">JL102_03320</name>
</gene>
<protein>
    <submittedName>
        <fullName evidence="10">Helix-turn-helix domain-containing protein</fullName>
    </submittedName>
</protein>
<dbReference type="Gene3D" id="2.130.10.10">
    <property type="entry name" value="YVTN repeat-like/Quinoprotein amine dehydrogenase"/>
    <property type="match status" value="3"/>
</dbReference>
<dbReference type="RefSeq" id="WP_202242360.1">
    <property type="nucleotide sequence ID" value="NZ_JAESIY010000001.1"/>
</dbReference>
<dbReference type="Pfam" id="PF12833">
    <property type="entry name" value="HTH_18"/>
    <property type="match status" value="1"/>
</dbReference>
<dbReference type="InterPro" id="IPR020449">
    <property type="entry name" value="Tscrpt_reg_AraC-type_HTH"/>
</dbReference>
<keyword evidence="3" id="KW-0238">DNA-binding</keyword>
<keyword evidence="6" id="KW-0472">Membrane</keyword>
<evidence type="ECO:0000256" key="2">
    <source>
        <dbReference type="ARBA" id="ARBA00023015"/>
    </source>
</evidence>
<evidence type="ECO:0000259" key="8">
    <source>
        <dbReference type="PROSITE" id="PS01124"/>
    </source>
</evidence>
<dbReference type="InterPro" id="IPR011110">
    <property type="entry name" value="Reg_prop"/>
</dbReference>
<dbReference type="GO" id="GO:0043565">
    <property type="term" value="F:sequence-specific DNA binding"/>
    <property type="evidence" value="ECO:0007669"/>
    <property type="project" value="InterPro"/>
</dbReference>
<dbReference type="InterPro" id="IPR013783">
    <property type="entry name" value="Ig-like_fold"/>
</dbReference>
<dbReference type="InterPro" id="IPR011123">
    <property type="entry name" value="Y_Y_Y"/>
</dbReference>
<dbReference type="Gene3D" id="3.40.50.2300">
    <property type="match status" value="1"/>
</dbReference>
<keyword evidence="11" id="KW-1185">Reference proteome</keyword>
<dbReference type="InterPro" id="IPR009057">
    <property type="entry name" value="Homeodomain-like_sf"/>
</dbReference>
<evidence type="ECO:0000313" key="11">
    <source>
        <dbReference type="Proteomes" id="UP000659388"/>
    </source>
</evidence>
<feature type="chain" id="PRO_5037712286" evidence="7">
    <location>
        <begin position="20"/>
        <end position="1171"/>
    </location>
</feature>
<dbReference type="AlphaFoldDB" id="A0A937F6G9"/>
<feature type="transmembrane region" description="Helical" evidence="6">
    <location>
        <begin position="837"/>
        <end position="857"/>
    </location>
</feature>
<keyword evidence="6" id="KW-1133">Transmembrane helix</keyword>
<evidence type="ECO:0000256" key="4">
    <source>
        <dbReference type="ARBA" id="ARBA00023163"/>
    </source>
</evidence>
<proteinExistence type="predicted"/>
<dbReference type="SUPFAM" id="SSF46689">
    <property type="entry name" value="Homeodomain-like"/>
    <property type="match status" value="1"/>
</dbReference>
<keyword evidence="2" id="KW-0805">Transcription regulation</keyword>
<dbReference type="Gene3D" id="2.60.40.10">
    <property type="entry name" value="Immunoglobulins"/>
    <property type="match status" value="1"/>
</dbReference>
<keyword evidence="7" id="KW-0732">Signal</keyword>
<dbReference type="InterPro" id="IPR015943">
    <property type="entry name" value="WD40/YVTN_repeat-like_dom_sf"/>
</dbReference>
<dbReference type="Pfam" id="PF07494">
    <property type="entry name" value="Reg_prop"/>
    <property type="match status" value="4"/>
</dbReference>
<dbReference type="SUPFAM" id="SSF63829">
    <property type="entry name" value="Calcium-dependent phosphotriesterase"/>
    <property type="match status" value="2"/>
</dbReference>
<dbReference type="Proteomes" id="UP000659388">
    <property type="component" value="Unassembled WGS sequence"/>
</dbReference>
<evidence type="ECO:0000256" key="3">
    <source>
        <dbReference type="ARBA" id="ARBA00023125"/>
    </source>
</evidence>
<dbReference type="Pfam" id="PF00072">
    <property type="entry name" value="Response_reg"/>
    <property type="match status" value="1"/>
</dbReference>
<feature type="domain" description="Response regulatory" evidence="9">
    <location>
        <begin position="921"/>
        <end position="1036"/>
    </location>
</feature>
<sequence length="1171" mass="133534">MRLLLFIIILLAAASTAISQTSQEDFRIYSKKDGLSSNNVTSFAQTPDGYLWLGTTDGLNRFDGYSFKVFKHNEQDSTSISDNHITALFVDHAGALWVGTKTKGLNRYLSENQNFEHFPHNNYDSHSITNHFVTCITEDANHQLWIGTSMGLNLYNKQNNRFKRYFHETQVLIDNSCILKLKDDGTPFSVIDKLKPIKNIIFPNISQFSLALEKQLGTSPAKLYTKKILKNVKTKMHGDHIQTLETDRDGNIWVGYMNKGLYHFNPHSNFLEKVDSKNGDKLNKINSLLIEGNEIWIGQSDGSLKIMDLQTKGLKEATFDELPGSIEALYKEPNGTLWAGTDIGIFSTHNDDTFLHKKFKNTASAYYTGKCIYEDNEQNIWIALAQRGVKVIPYQKTAPITTHFKTQDALSLESISAVMQDHEQNLWIGYYSGGISLWNSEKQEITYFEPNKGSGLGKGSVYSIFEDNKHNIWVGTYDGGLQKYESIQKTFTSIPIEDSLDKEDRLDIRDIKQDKNGNLWMASHGHGLIKYNPLTQQVKVIKANYLKWEYSLANDWLYTLAIDAKNQIWIGSVAGITLYNSENQSLKTFNDKNSNISHNQVRTLFIDEKQRVWVGTEDGLNLTDTAFSGHFKTYASASGLMEPNITAITEDPFGTIWTATKNGIYTYDPRSDRFVSVRNNDNFDHNELFHGSYTIGGDGKIHFGGNQGLITINPSPEVSDTPKIPLFFTQLISFNEEDSSKLLLQPRHSNTIKLPHHQNNFVLHYVGINLSNPAQTQYSYKLEGKDQKWHSGSKDLKVIYHDLSPGQYTFLLKATNKNGLWRQSPVSLTIVVARPFWRAWSTYLATLIIIGGIVLYIKKKKRKSSVSQYTFNPDFNFPFVYTKNLHFIEFINSGKNSFSQAHFRLLNYSSPFNNNQKPKTLSQILILDDENYANYERKLAPDFHVEKALSDKEAFLIAIKTQPDIIISKTRNNKIDGIRLCHKIKSDPRTSFIPVILTTHKISEEEMLQSMAAGAEDYLAYSSKMLFLKTKLINLIRLKRNIAEHTLFTYGSQDTQEGLNNNYTTDFLSSVQKIIHEHISDDSFGPSLLASQLNMSRSQLYKKVKKEFGQSVSILIRNMRLQKALDLLKNTQLNIAEIAYKVGFTDPGYFTRCFKNYYGKSPSEFLQTEQK</sequence>
<dbReference type="SUPFAM" id="SSF52172">
    <property type="entry name" value="CheY-like"/>
    <property type="match status" value="1"/>
</dbReference>
<organism evidence="10 11">
    <name type="scientific">Fulvivirga sediminis</name>
    <dbReference type="NCBI Taxonomy" id="2803949"/>
    <lineage>
        <taxon>Bacteria</taxon>
        <taxon>Pseudomonadati</taxon>
        <taxon>Bacteroidota</taxon>
        <taxon>Cytophagia</taxon>
        <taxon>Cytophagales</taxon>
        <taxon>Fulvivirgaceae</taxon>
        <taxon>Fulvivirga</taxon>
    </lineage>
</organism>
<dbReference type="InterPro" id="IPR001789">
    <property type="entry name" value="Sig_transdc_resp-reg_receiver"/>
</dbReference>
<dbReference type="PANTHER" id="PTHR43547">
    <property type="entry name" value="TWO-COMPONENT HISTIDINE KINASE"/>
    <property type="match status" value="1"/>
</dbReference>
<evidence type="ECO:0000256" key="6">
    <source>
        <dbReference type="SAM" id="Phobius"/>
    </source>
</evidence>
<dbReference type="PROSITE" id="PS50110">
    <property type="entry name" value="RESPONSE_REGULATORY"/>
    <property type="match status" value="1"/>
</dbReference>
<dbReference type="EMBL" id="JAESIY010000001">
    <property type="protein sequence ID" value="MBL3655144.1"/>
    <property type="molecule type" value="Genomic_DNA"/>
</dbReference>
<feature type="domain" description="HTH araC/xylS-type" evidence="8">
    <location>
        <begin position="1069"/>
        <end position="1168"/>
    </location>
</feature>
<dbReference type="InterPro" id="IPR018062">
    <property type="entry name" value="HTH_AraC-typ_CS"/>
</dbReference>
<dbReference type="PANTHER" id="PTHR43547:SF2">
    <property type="entry name" value="HYBRID SIGNAL TRANSDUCTION HISTIDINE KINASE C"/>
    <property type="match status" value="1"/>
</dbReference>
<evidence type="ECO:0000256" key="7">
    <source>
        <dbReference type="SAM" id="SignalP"/>
    </source>
</evidence>
<dbReference type="SUPFAM" id="SSF101898">
    <property type="entry name" value="NHL repeat"/>
    <property type="match status" value="1"/>
</dbReference>
<evidence type="ECO:0000256" key="5">
    <source>
        <dbReference type="PROSITE-ProRule" id="PRU00169"/>
    </source>
</evidence>
<evidence type="ECO:0000259" key="9">
    <source>
        <dbReference type="PROSITE" id="PS50110"/>
    </source>
</evidence>
<dbReference type="PROSITE" id="PS01124">
    <property type="entry name" value="HTH_ARAC_FAMILY_2"/>
    <property type="match status" value="1"/>
</dbReference>
<feature type="signal peptide" evidence="7">
    <location>
        <begin position="1"/>
        <end position="19"/>
    </location>
</feature>
<comment type="caution">
    <text evidence="10">The sequence shown here is derived from an EMBL/GenBank/DDBJ whole genome shotgun (WGS) entry which is preliminary data.</text>
</comment>